<evidence type="ECO:0008006" key="4">
    <source>
        <dbReference type="Google" id="ProtNLM"/>
    </source>
</evidence>
<feature type="transmembrane region" description="Helical" evidence="1">
    <location>
        <begin position="44"/>
        <end position="64"/>
    </location>
</feature>
<keyword evidence="1" id="KW-0472">Membrane</keyword>
<dbReference type="OMA" id="NIEINRM"/>
<dbReference type="EMBL" id="JPKZ01003104">
    <property type="protein sequence ID" value="KHN73542.1"/>
    <property type="molecule type" value="Genomic_DNA"/>
</dbReference>
<comment type="caution">
    <text evidence="2">The sequence shown here is derived from an EMBL/GenBank/DDBJ whole genome shotgun (WGS) entry which is preliminary data.</text>
</comment>
<evidence type="ECO:0000313" key="3">
    <source>
        <dbReference type="Proteomes" id="UP000031036"/>
    </source>
</evidence>
<dbReference type="Proteomes" id="UP000031036">
    <property type="component" value="Unassembled WGS sequence"/>
</dbReference>
<gene>
    <name evidence="2" type="ORF">Tcan_13210</name>
</gene>
<keyword evidence="1" id="KW-1133">Transmembrane helix</keyword>
<protein>
    <recommendedName>
        <fullName evidence="4">G_PROTEIN_RECEP_F1_2 domain-containing protein</fullName>
    </recommendedName>
</protein>
<evidence type="ECO:0000256" key="1">
    <source>
        <dbReference type="SAM" id="Phobius"/>
    </source>
</evidence>
<feature type="transmembrane region" description="Helical" evidence="1">
    <location>
        <begin position="6"/>
        <end position="32"/>
    </location>
</feature>
<sequence length="131" mass="14836">MLSVLALFLICSNLIAFFLGTILNVLVIYLCFRVTNIEINRMRWAIALAAIAELAVCTVLIGLQTGFEEINGFPSIILLGFVVYFPNAIAFCFWESFLLLFVFRLISLPISFLHRYSIICGYEINSLPIFL</sequence>
<reference evidence="2 3" key="1">
    <citation type="submission" date="2014-11" db="EMBL/GenBank/DDBJ databases">
        <title>Genetic blueprint of the zoonotic pathogen Toxocara canis.</title>
        <authorList>
            <person name="Zhu X.-Q."/>
            <person name="Korhonen P.K."/>
            <person name="Cai H."/>
            <person name="Young N.D."/>
            <person name="Nejsum P."/>
            <person name="von Samson-Himmelstjerna G."/>
            <person name="Boag P.R."/>
            <person name="Tan P."/>
            <person name="Li Q."/>
            <person name="Min J."/>
            <person name="Yang Y."/>
            <person name="Wang X."/>
            <person name="Fang X."/>
            <person name="Hall R.S."/>
            <person name="Hofmann A."/>
            <person name="Sternberg P.W."/>
            <person name="Jex A.R."/>
            <person name="Gasser R.B."/>
        </authorList>
    </citation>
    <scope>NUCLEOTIDE SEQUENCE [LARGE SCALE GENOMIC DNA]</scope>
    <source>
        <strain evidence="2">PN_DK_2014</strain>
    </source>
</reference>
<proteinExistence type="predicted"/>
<feature type="transmembrane region" description="Helical" evidence="1">
    <location>
        <begin position="76"/>
        <end position="106"/>
    </location>
</feature>
<keyword evidence="3" id="KW-1185">Reference proteome</keyword>
<dbReference type="AlphaFoldDB" id="A0A0B2UWM5"/>
<keyword evidence="1" id="KW-0812">Transmembrane</keyword>
<name>A0A0B2UWM5_TOXCA</name>
<evidence type="ECO:0000313" key="2">
    <source>
        <dbReference type="EMBL" id="KHN73542.1"/>
    </source>
</evidence>
<dbReference type="InterPro" id="IPR019421">
    <property type="entry name" value="7TM_GPCR_serpentine_rcpt_Srd"/>
</dbReference>
<organism evidence="2 3">
    <name type="scientific">Toxocara canis</name>
    <name type="common">Canine roundworm</name>
    <dbReference type="NCBI Taxonomy" id="6265"/>
    <lineage>
        <taxon>Eukaryota</taxon>
        <taxon>Metazoa</taxon>
        <taxon>Ecdysozoa</taxon>
        <taxon>Nematoda</taxon>
        <taxon>Chromadorea</taxon>
        <taxon>Rhabditida</taxon>
        <taxon>Spirurina</taxon>
        <taxon>Ascaridomorpha</taxon>
        <taxon>Ascaridoidea</taxon>
        <taxon>Toxocaridae</taxon>
        <taxon>Toxocara</taxon>
    </lineage>
</organism>
<dbReference type="Pfam" id="PF10317">
    <property type="entry name" value="7TM_GPCR_Srd"/>
    <property type="match status" value="1"/>
</dbReference>
<accession>A0A0B2UWM5</accession>